<organism evidence="1 2">
    <name type="scientific">Micromonospora vinacea</name>
    <dbReference type="NCBI Taxonomy" id="709878"/>
    <lineage>
        <taxon>Bacteria</taxon>
        <taxon>Bacillati</taxon>
        <taxon>Actinomycetota</taxon>
        <taxon>Actinomycetes</taxon>
        <taxon>Micromonosporales</taxon>
        <taxon>Micromonosporaceae</taxon>
        <taxon>Micromonospora</taxon>
    </lineage>
</organism>
<sequence>MFIPNEHTWALEHDELDPNDKVLQLRTFNDLLEHF</sequence>
<evidence type="ECO:0000313" key="2">
    <source>
        <dbReference type="Proteomes" id="UP000631791"/>
    </source>
</evidence>
<reference evidence="1 2" key="1">
    <citation type="submission" date="2020-11" db="EMBL/GenBank/DDBJ databases">
        <title>Sequencing the genomes of 1000 actinobacteria strains.</title>
        <authorList>
            <person name="Klenk H.-P."/>
        </authorList>
    </citation>
    <scope>NUCLEOTIDE SEQUENCE [LARGE SCALE GENOMIC DNA]</scope>
    <source>
        <strain evidence="1 2">DSM 101695</strain>
    </source>
</reference>
<dbReference type="EMBL" id="JADOTY010000001">
    <property type="protein sequence ID" value="MBG6104752.1"/>
    <property type="molecule type" value="Genomic_DNA"/>
</dbReference>
<accession>A0ABS0K7Y6</accession>
<protein>
    <submittedName>
        <fullName evidence="1">Uncharacterized protein</fullName>
    </submittedName>
</protein>
<proteinExistence type="predicted"/>
<evidence type="ECO:0000313" key="1">
    <source>
        <dbReference type="EMBL" id="MBG6104752.1"/>
    </source>
</evidence>
<name>A0ABS0K7Y6_9ACTN</name>
<gene>
    <name evidence="1" type="ORF">IW249_005166</name>
</gene>
<dbReference type="Proteomes" id="UP000631791">
    <property type="component" value="Unassembled WGS sequence"/>
</dbReference>
<comment type="caution">
    <text evidence="1">The sequence shown here is derived from an EMBL/GenBank/DDBJ whole genome shotgun (WGS) entry which is preliminary data.</text>
</comment>
<keyword evidence="2" id="KW-1185">Reference proteome</keyword>